<comment type="subcellular location">
    <subcellularLocation>
        <location evidence="8">Nucleus</location>
    </subcellularLocation>
</comment>
<evidence type="ECO:0000256" key="8">
    <source>
        <dbReference type="HAMAP-Rule" id="MF_03100"/>
    </source>
</evidence>
<dbReference type="Gene3D" id="3.40.1440.10">
    <property type="entry name" value="GIY-YIG endonuclease"/>
    <property type="match status" value="1"/>
</dbReference>
<dbReference type="SUPFAM" id="SSF82771">
    <property type="entry name" value="GIY-YIG endonuclease"/>
    <property type="match status" value="1"/>
</dbReference>
<keyword evidence="6 8" id="KW-0234">DNA repair</keyword>
<dbReference type="EMBL" id="GG745368">
    <property type="protein sequence ID" value="KNE70914.1"/>
    <property type="molecule type" value="Genomic_DNA"/>
</dbReference>
<comment type="similarity">
    <text evidence="8">Belongs to the SLX1 family.</text>
</comment>
<reference evidence="12" key="2">
    <citation type="submission" date="2009-11" db="EMBL/GenBank/DDBJ databases">
        <title>The Genome Sequence of Allomyces macrogynus strain ATCC 38327.</title>
        <authorList>
            <consortium name="The Broad Institute Genome Sequencing Platform"/>
            <person name="Russ C."/>
            <person name="Cuomo C."/>
            <person name="Shea T."/>
            <person name="Young S.K."/>
            <person name="Zeng Q."/>
            <person name="Koehrsen M."/>
            <person name="Haas B."/>
            <person name="Borodovsky M."/>
            <person name="Guigo R."/>
            <person name="Alvarado L."/>
            <person name="Berlin A."/>
            <person name="Borenstein D."/>
            <person name="Chen Z."/>
            <person name="Engels R."/>
            <person name="Freedman E."/>
            <person name="Gellesch M."/>
            <person name="Goldberg J."/>
            <person name="Griggs A."/>
            <person name="Gujja S."/>
            <person name="Heiman D."/>
            <person name="Hepburn T."/>
            <person name="Howarth C."/>
            <person name="Jen D."/>
            <person name="Larson L."/>
            <person name="Lewis B."/>
            <person name="Mehta T."/>
            <person name="Park D."/>
            <person name="Pearson M."/>
            <person name="Roberts A."/>
            <person name="Saif S."/>
            <person name="Shenoy N."/>
            <person name="Sisk P."/>
            <person name="Stolte C."/>
            <person name="Sykes S."/>
            <person name="Walk T."/>
            <person name="White J."/>
            <person name="Yandava C."/>
            <person name="Burger G."/>
            <person name="Gray M.W."/>
            <person name="Holland P.W.H."/>
            <person name="King N."/>
            <person name="Lang F.B.F."/>
            <person name="Roger A.J."/>
            <person name="Ruiz-Trillo I."/>
            <person name="Lander E."/>
            <person name="Nusbaum C."/>
        </authorList>
    </citation>
    <scope>NUCLEOTIDE SEQUENCE [LARGE SCALE GENOMIC DNA]</scope>
    <source>
        <strain evidence="12">ATCC 38327</strain>
    </source>
</reference>
<keyword evidence="12" id="KW-1185">Reference proteome</keyword>
<keyword evidence="7 8" id="KW-0539">Nucleus</keyword>
<evidence type="ECO:0000256" key="1">
    <source>
        <dbReference type="ARBA" id="ARBA00022722"/>
    </source>
</evidence>
<keyword evidence="3 8" id="KW-0227">DNA damage</keyword>
<dbReference type="GO" id="GO:0017108">
    <property type="term" value="F:5'-flap endonuclease activity"/>
    <property type="evidence" value="ECO:0007669"/>
    <property type="project" value="InterPro"/>
</dbReference>
<dbReference type="OrthoDB" id="24645at2759"/>
<accession>A0A0L0T8M2</accession>
<dbReference type="eggNOG" id="KOG3005">
    <property type="taxonomic scope" value="Eukaryota"/>
</dbReference>
<dbReference type="CDD" id="cd10455">
    <property type="entry name" value="GIY-YIG_SLX1"/>
    <property type="match status" value="1"/>
</dbReference>
<dbReference type="PANTHER" id="PTHR20208">
    <property type="entry name" value="STRUCTURE-SPECIFIC ENDONUCLEASE SUBUNIT SLX1"/>
    <property type="match status" value="1"/>
</dbReference>
<dbReference type="Proteomes" id="UP000054350">
    <property type="component" value="Unassembled WGS sequence"/>
</dbReference>
<keyword evidence="2 8" id="KW-0255">Endonuclease</keyword>
<dbReference type="HAMAP" id="MF_03100">
    <property type="entry name" value="Endonuc_su_Slx1"/>
    <property type="match status" value="1"/>
</dbReference>
<feature type="compositionally biased region" description="Basic and acidic residues" evidence="9">
    <location>
        <begin position="334"/>
        <end position="343"/>
    </location>
</feature>
<keyword evidence="4 8" id="KW-0378">Hydrolase</keyword>
<feature type="domain" description="GIY-YIG" evidence="10">
    <location>
        <begin position="7"/>
        <end position="92"/>
    </location>
</feature>
<dbReference type="GO" id="GO:0033557">
    <property type="term" value="C:Slx1-Slx4 complex"/>
    <property type="evidence" value="ECO:0007669"/>
    <property type="project" value="UniProtKB-UniRule"/>
</dbReference>
<comment type="function">
    <text evidence="8">Catalytic subunit of the SLX1-SLX4 structure-specific endonuclease that resolves DNA secondary structures generated during DNA repair and recombination. Has endonuclease activity towards branched DNA substrates, introducing single-strand cuts in duplex DNA close to junctions with ss-DNA.</text>
</comment>
<feature type="region of interest" description="Disordered" evidence="9">
    <location>
        <begin position="327"/>
        <end position="351"/>
    </location>
</feature>
<dbReference type="InterPro" id="IPR035901">
    <property type="entry name" value="GIY-YIG_endonuc_sf"/>
</dbReference>
<dbReference type="VEuPathDB" id="FungiDB:AMAG_15008"/>
<dbReference type="GO" id="GO:0006281">
    <property type="term" value="P:DNA repair"/>
    <property type="evidence" value="ECO:0007669"/>
    <property type="project" value="UniProtKB-UniRule"/>
</dbReference>
<gene>
    <name evidence="11" type="ORF">AMAG_15008</name>
</gene>
<evidence type="ECO:0000313" key="11">
    <source>
        <dbReference type="EMBL" id="KNE70914.1"/>
    </source>
</evidence>
<keyword evidence="5 8" id="KW-0233">DNA recombination</keyword>
<evidence type="ECO:0000256" key="7">
    <source>
        <dbReference type="ARBA" id="ARBA00023242"/>
    </source>
</evidence>
<name>A0A0L0T8M2_ALLM3</name>
<evidence type="ECO:0000256" key="4">
    <source>
        <dbReference type="ARBA" id="ARBA00022801"/>
    </source>
</evidence>
<dbReference type="InterPro" id="IPR048749">
    <property type="entry name" value="SLX1_C"/>
</dbReference>
<organism evidence="11 12">
    <name type="scientific">Allomyces macrogynus (strain ATCC 38327)</name>
    <name type="common">Allomyces javanicus var. macrogynus</name>
    <dbReference type="NCBI Taxonomy" id="578462"/>
    <lineage>
        <taxon>Eukaryota</taxon>
        <taxon>Fungi</taxon>
        <taxon>Fungi incertae sedis</taxon>
        <taxon>Blastocladiomycota</taxon>
        <taxon>Blastocladiomycetes</taxon>
        <taxon>Blastocladiales</taxon>
        <taxon>Blastocladiaceae</taxon>
        <taxon>Allomyces</taxon>
    </lineage>
</organism>
<comment type="cofactor">
    <cofactor evidence="8">
        <name>a divalent metal cation</name>
        <dbReference type="ChEBI" id="CHEBI:60240"/>
    </cofactor>
</comment>
<comment type="subunit">
    <text evidence="8">Forms a heterodimer with SLX4.</text>
</comment>
<keyword evidence="1 8" id="KW-0540">Nuclease</keyword>
<dbReference type="Pfam" id="PF21202">
    <property type="entry name" value="SLX1_C"/>
    <property type="match status" value="1"/>
</dbReference>
<comment type="caution">
    <text evidence="8">Lacks conserved residue(s) required for the propagation of feature annotation.</text>
</comment>
<dbReference type="PROSITE" id="PS50164">
    <property type="entry name" value="GIY_YIG"/>
    <property type="match status" value="1"/>
</dbReference>
<evidence type="ECO:0000256" key="6">
    <source>
        <dbReference type="ARBA" id="ARBA00023204"/>
    </source>
</evidence>
<dbReference type="AlphaFoldDB" id="A0A0L0T8M2"/>
<dbReference type="InterPro" id="IPR000305">
    <property type="entry name" value="GIY-YIG_endonuc"/>
</dbReference>
<dbReference type="InterPro" id="IPR027520">
    <property type="entry name" value="Slx1"/>
</dbReference>
<dbReference type="Gene3D" id="3.30.40.10">
    <property type="entry name" value="Zinc/RING finger domain, C3HC4 (zinc finger)"/>
    <property type="match status" value="1"/>
</dbReference>
<feature type="region of interest" description="Disordered" evidence="9">
    <location>
        <begin position="453"/>
        <end position="487"/>
    </location>
</feature>
<dbReference type="InterPro" id="IPR013083">
    <property type="entry name" value="Znf_RING/FYVE/PHD"/>
</dbReference>
<evidence type="ECO:0000313" key="12">
    <source>
        <dbReference type="Proteomes" id="UP000054350"/>
    </source>
</evidence>
<evidence type="ECO:0000256" key="9">
    <source>
        <dbReference type="SAM" id="MobiDB-lite"/>
    </source>
</evidence>
<evidence type="ECO:0000259" key="10">
    <source>
        <dbReference type="PROSITE" id="PS50164"/>
    </source>
</evidence>
<sequence>MEIPDQHFYCCYLLHSQHPRCKNHAYVGSTPDPIRRLRQHNGEIVGGAKRTAKKRPWEMVLFVHGFPNKLAALQFEWAWQNPLSSRHMKHNTAPLPKNANRMVRVHPCLTSLASLLTAPLFSRWPLHVHVVSPTWLATVTSTLHLAPHRRLTSGPLTATKSLPPIPIVGACRVCRTHVGDGDMGVECPWCAAVAHLVCWANAWRKGSGMLLPVTGPCIRCETEIEWGALVREAKVRTGVGGGVDGVWETAESEEEEEDEGVEDEVEDEYLDVDVFLGPAVPAEVEPRAAHASMASRVAVPATAARREPFVHDKDEDNDGLPSLYARAATPAAPPRRDPFSHDNDGEDDGLPSLYSRFHRPLPPAPAPAAVRPTTAIDLDDSDDDLMITDPVAHPPAAAAIPLSVDDDRASDGDEPDLFERLRRMRAAAPATPRHQVVEITDEDEAALSRSIQQMRITRDRPAPEPPTARRLFGAAPTTFSSPLARRG</sequence>
<evidence type="ECO:0000256" key="3">
    <source>
        <dbReference type="ARBA" id="ARBA00022763"/>
    </source>
</evidence>
<proteinExistence type="inferred from homology"/>
<reference evidence="11 12" key="1">
    <citation type="submission" date="2009-11" db="EMBL/GenBank/DDBJ databases">
        <title>Annotation of Allomyces macrogynus ATCC 38327.</title>
        <authorList>
            <consortium name="The Broad Institute Genome Sequencing Platform"/>
            <person name="Russ C."/>
            <person name="Cuomo C."/>
            <person name="Burger G."/>
            <person name="Gray M.W."/>
            <person name="Holland P.W.H."/>
            <person name="King N."/>
            <person name="Lang F.B.F."/>
            <person name="Roger A.J."/>
            <person name="Ruiz-Trillo I."/>
            <person name="Young S.K."/>
            <person name="Zeng Q."/>
            <person name="Gargeya S."/>
            <person name="Fitzgerald M."/>
            <person name="Haas B."/>
            <person name="Abouelleil A."/>
            <person name="Alvarado L."/>
            <person name="Arachchi H.M."/>
            <person name="Berlin A."/>
            <person name="Chapman S.B."/>
            <person name="Gearin G."/>
            <person name="Goldberg J."/>
            <person name="Griggs A."/>
            <person name="Gujja S."/>
            <person name="Hansen M."/>
            <person name="Heiman D."/>
            <person name="Howarth C."/>
            <person name="Larimer J."/>
            <person name="Lui A."/>
            <person name="MacDonald P.J.P."/>
            <person name="McCowen C."/>
            <person name="Montmayeur A."/>
            <person name="Murphy C."/>
            <person name="Neiman D."/>
            <person name="Pearson M."/>
            <person name="Priest M."/>
            <person name="Roberts A."/>
            <person name="Saif S."/>
            <person name="Shea T."/>
            <person name="Sisk P."/>
            <person name="Stolte C."/>
            <person name="Sykes S."/>
            <person name="Wortman J."/>
            <person name="Nusbaum C."/>
            <person name="Birren B."/>
        </authorList>
    </citation>
    <scope>NUCLEOTIDE SEQUENCE [LARGE SCALE GENOMIC DNA]</scope>
    <source>
        <strain evidence="11 12">ATCC 38327</strain>
    </source>
</reference>
<evidence type="ECO:0000256" key="2">
    <source>
        <dbReference type="ARBA" id="ARBA00022759"/>
    </source>
</evidence>
<evidence type="ECO:0000256" key="5">
    <source>
        <dbReference type="ARBA" id="ARBA00023172"/>
    </source>
</evidence>
<dbReference type="InterPro" id="IPR050381">
    <property type="entry name" value="SLX1_endonuclease"/>
</dbReference>
<dbReference type="STRING" id="578462.A0A0L0T8M2"/>
<dbReference type="GO" id="GO:0006310">
    <property type="term" value="P:DNA recombination"/>
    <property type="evidence" value="ECO:0007669"/>
    <property type="project" value="UniProtKB-UniRule"/>
</dbReference>
<dbReference type="Pfam" id="PF01541">
    <property type="entry name" value="GIY-YIG"/>
    <property type="match status" value="1"/>
</dbReference>
<protein>
    <recommendedName>
        <fullName evidence="10">GIY-YIG domain-containing protein</fullName>
    </recommendedName>
</protein>